<evidence type="ECO:0000256" key="2">
    <source>
        <dbReference type="ARBA" id="ARBA00022475"/>
    </source>
</evidence>
<protein>
    <submittedName>
        <fullName evidence="9">MFS transporter</fullName>
    </submittedName>
</protein>
<feature type="transmembrane region" description="Helical" evidence="7">
    <location>
        <begin position="370"/>
        <end position="390"/>
    </location>
</feature>
<evidence type="ECO:0000256" key="4">
    <source>
        <dbReference type="ARBA" id="ARBA00022989"/>
    </source>
</evidence>
<feature type="transmembrane region" description="Helical" evidence="7">
    <location>
        <begin position="49"/>
        <end position="69"/>
    </location>
</feature>
<dbReference type="Pfam" id="PF07690">
    <property type="entry name" value="MFS_1"/>
    <property type="match status" value="1"/>
</dbReference>
<dbReference type="InterPro" id="IPR036259">
    <property type="entry name" value="MFS_trans_sf"/>
</dbReference>
<feature type="transmembrane region" description="Helical" evidence="7">
    <location>
        <begin position="139"/>
        <end position="159"/>
    </location>
</feature>
<dbReference type="PANTHER" id="PTHR43124:SF3">
    <property type="entry name" value="CHLORAMPHENICOL EFFLUX PUMP RV0191"/>
    <property type="match status" value="1"/>
</dbReference>
<comment type="caution">
    <text evidence="9">The sequence shown here is derived from an EMBL/GenBank/DDBJ whole genome shotgun (WGS) entry which is preliminary data.</text>
</comment>
<feature type="region of interest" description="Disordered" evidence="6">
    <location>
        <begin position="396"/>
        <end position="429"/>
    </location>
</feature>
<sequence>MNIRSDGNAPRIPAGLVALGLGSFGIGLTEFVIAGLLPQVSRDLGVSEAAAGWLISGYALSVAIGAILLTAATTRIHRKAVLVGLVALFVLGNLLSAVAPTYAVALLGRVVAALCHGSFFGIGSLVARRMVPPERASRAVAVMFAGLTVANVLGVPFGALIGERWGWRATFWAITGIGVLALAAIAMCVPAWAGAVDGAHRAAGLRPQLRAFRSRQVWLTLTATALSYGGMFGAFSYIAYTFTEVTGFSSSDVAWLLVVYGSGLVIGNIAGGRAADRNRDRTLIASLAGLAATLTAFGLLADGRVTSVILVFLMGVFGFAGVPGMITRVTDAAGGAPLAASANVSASNVGNALGAWLGGLAISAGLGYTAPLYVGATVVALGLAVMAVTARTGRAASSPSAGSEQATGHAWPDRERQTARAGSRPGPRR</sequence>
<dbReference type="Gene3D" id="1.20.1250.20">
    <property type="entry name" value="MFS general substrate transporter like domains"/>
    <property type="match status" value="2"/>
</dbReference>
<dbReference type="InterPro" id="IPR050189">
    <property type="entry name" value="MFS_Efflux_Transporters"/>
</dbReference>
<feature type="transmembrane region" description="Helical" evidence="7">
    <location>
        <begin position="253"/>
        <end position="271"/>
    </location>
</feature>
<feature type="transmembrane region" description="Helical" evidence="7">
    <location>
        <begin position="81"/>
        <end position="100"/>
    </location>
</feature>
<reference evidence="9 10" key="1">
    <citation type="journal article" date="2014" name="Int. J. Syst. Evol. Microbiol.">
        <title>Complete genome sequence of Corynebacterium casei LMG S-19264T (=DSM 44701T), isolated from a smear-ripened cheese.</title>
        <authorList>
            <consortium name="US DOE Joint Genome Institute (JGI-PGF)"/>
            <person name="Walter F."/>
            <person name="Albersmeier A."/>
            <person name="Kalinowski J."/>
            <person name="Ruckert C."/>
        </authorList>
    </citation>
    <scope>NUCLEOTIDE SEQUENCE [LARGE SCALE GENOMIC DNA]</scope>
    <source>
        <strain evidence="9 10">CGMCC 4.7111</strain>
    </source>
</reference>
<feature type="transmembrane region" description="Helical" evidence="7">
    <location>
        <begin position="307"/>
        <end position="326"/>
    </location>
</feature>
<keyword evidence="4 7" id="KW-1133">Transmembrane helix</keyword>
<keyword evidence="2" id="KW-1003">Cell membrane</keyword>
<evidence type="ECO:0000256" key="5">
    <source>
        <dbReference type="ARBA" id="ARBA00023136"/>
    </source>
</evidence>
<feature type="transmembrane region" description="Helical" evidence="7">
    <location>
        <begin position="217"/>
        <end position="241"/>
    </location>
</feature>
<dbReference type="SUPFAM" id="SSF103473">
    <property type="entry name" value="MFS general substrate transporter"/>
    <property type="match status" value="1"/>
</dbReference>
<dbReference type="PROSITE" id="PS50850">
    <property type="entry name" value="MFS"/>
    <property type="match status" value="1"/>
</dbReference>
<feature type="compositionally biased region" description="Polar residues" evidence="6">
    <location>
        <begin position="396"/>
        <end position="406"/>
    </location>
</feature>
<evidence type="ECO:0000313" key="9">
    <source>
        <dbReference type="EMBL" id="GGN64349.1"/>
    </source>
</evidence>
<feature type="domain" description="Major facilitator superfamily (MFS) profile" evidence="8">
    <location>
        <begin position="15"/>
        <end position="394"/>
    </location>
</feature>
<feature type="transmembrane region" description="Helical" evidence="7">
    <location>
        <begin position="171"/>
        <end position="196"/>
    </location>
</feature>
<evidence type="ECO:0000256" key="7">
    <source>
        <dbReference type="SAM" id="Phobius"/>
    </source>
</evidence>
<organism evidence="9 10">
    <name type="scientific">Streptomyces albiflavescens</name>
    <dbReference type="NCBI Taxonomy" id="1623582"/>
    <lineage>
        <taxon>Bacteria</taxon>
        <taxon>Bacillati</taxon>
        <taxon>Actinomycetota</taxon>
        <taxon>Actinomycetes</taxon>
        <taxon>Kitasatosporales</taxon>
        <taxon>Streptomycetaceae</taxon>
        <taxon>Streptomyces</taxon>
    </lineage>
</organism>
<gene>
    <name evidence="9" type="primary">araJ</name>
    <name evidence="9" type="ORF">GCM10011579_033650</name>
</gene>
<dbReference type="Proteomes" id="UP000600365">
    <property type="component" value="Unassembled WGS sequence"/>
</dbReference>
<dbReference type="GO" id="GO:0005886">
    <property type="term" value="C:plasma membrane"/>
    <property type="evidence" value="ECO:0007669"/>
    <property type="project" value="UniProtKB-SubCell"/>
</dbReference>
<feature type="transmembrane region" description="Helical" evidence="7">
    <location>
        <begin position="106"/>
        <end position="127"/>
    </location>
</feature>
<dbReference type="InterPro" id="IPR020846">
    <property type="entry name" value="MFS_dom"/>
</dbReference>
<dbReference type="PANTHER" id="PTHR43124">
    <property type="entry name" value="PURINE EFFLUX PUMP PBUE"/>
    <property type="match status" value="1"/>
</dbReference>
<evidence type="ECO:0000256" key="1">
    <source>
        <dbReference type="ARBA" id="ARBA00004651"/>
    </source>
</evidence>
<feature type="transmembrane region" description="Helical" evidence="7">
    <location>
        <begin position="338"/>
        <end position="364"/>
    </location>
</feature>
<evidence type="ECO:0000313" key="10">
    <source>
        <dbReference type="Proteomes" id="UP000600365"/>
    </source>
</evidence>
<keyword evidence="5 7" id="KW-0472">Membrane</keyword>
<comment type="subcellular location">
    <subcellularLocation>
        <location evidence="1">Cell membrane</location>
        <topology evidence="1">Multi-pass membrane protein</topology>
    </subcellularLocation>
</comment>
<dbReference type="CDD" id="cd17324">
    <property type="entry name" value="MFS_NepI_like"/>
    <property type="match status" value="1"/>
</dbReference>
<keyword evidence="10" id="KW-1185">Reference proteome</keyword>
<dbReference type="EMBL" id="BMMM01000005">
    <property type="protein sequence ID" value="GGN64349.1"/>
    <property type="molecule type" value="Genomic_DNA"/>
</dbReference>
<evidence type="ECO:0000256" key="3">
    <source>
        <dbReference type="ARBA" id="ARBA00022692"/>
    </source>
</evidence>
<feature type="transmembrane region" description="Helical" evidence="7">
    <location>
        <begin position="283"/>
        <end position="301"/>
    </location>
</feature>
<proteinExistence type="predicted"/>
<accession>A0A918D4J5</accession>
<feature type="transmembrane region" description="Helical" evidence="7">
    <location>
        <begin position="12"/>
        <end position="37"/>
    </location>
</feature>
<evidence type="ECO:0000259" key="8">
    <source>
        <dbReference type="PROSITE" id="PS50850"/>
    </source>
</evidence>
<name>A0A918D4J5_9ACTN</name>
<keyword evidence="3 7" id="KW-0812">Transmembrane</keyword>
<dbReference type="AlphaFoldDB" id="A0A918D4J5"/>
<dbReference type="GO" id="GO:0022857">
    <property type="term" value="F:transmembrane transporter activity"/>
    <property type="evidence" value="ECO:0007669"/>
    <property type="project" value="InterPro"/>
</dbReference>
<dbReference type="InterPro" id="IPR011701">
    <property type="entry name" value="MFS"/>
</dbReference>
<evidence type="ECO:0000256" key="6">
    <source>
        <dbReference type="SAM" id="MobiDB-lite"/>
    </source>
</evidence>